<evidence type="ECO:0000313" key="1">
    <source>
        <dbReference type="EMBL" id="MCS5491796.1"/>
    </source>
</evidence>
<dbReference type="Gene3D" id="2.40.70.10">
    <property type="entry name" value="Acid Proteases"/>
    <property type="match status" value="1"/>
</dbReference>
<sequence>MKLFKRILLGLVILIVLGGTMSFFYFKNKFLSAPPNELSVTNLGQPFDFKWEGYTYNGKHNPYGAMLIPVSIPGVDRTFYMQFDTGTPSTVLKYNPFLSINEKYNNLIKIDTIEGKLRAIEASIKVGTVDVAASSLGFVSMGKKIDWSDSTAVDIIGSIGNDFMEKNPLIIDFKSNKITLLDSLPQKSDVETDYLPITFDGRKIFLSATLNKKPASLWYDSGSSMFELIVEESTFWKLAVPNAKKESFEIPSWGRKVPAHNIESNGEFQFGAVKIPLKTVTYMEWPNKMQAFVLKAANIGGDLGGMTGNKLFLEKTLILDAPNLRYTVKE</sequence>
<gene>
    <name evidence="1" type="ORF">NY014_15250</name>
</gene>
<dbReference type="InterPro" id="IPR021109">
    <property type="entry name" value="Peptidase_aspartic_dom_sf"/>
</dbReference>
<proteinExistence type="predicted"/>
<evidence type="ECO:0000313" key="2">
    <source>
        <dbReference type="Proteomes" id="UP001206788"/>
    </source>
</evidence>
<name>A0ABT2GBL5_9BACT</name>
<comment type="caution">
    <text evidence="1">The sequence shown here is derived from an EMBL/GenBank/DDBJ whole genome shotgun (WGS) entry which is preliminary data.</text>
</comment>
<reference evidence="1 2" key="1">
    <citation type="submission" date="2022-08" db="EMBL/GenBank/DDBJ databases">
        <title>Algoriphagus sp. CAU 1643 isolated from mud.</title>
        <authorList>
            <person name="Kim W."/>
        </authorList>
    </citation>
    <scope>NUCLEOTIDE SEQUENCE [LARGE SCALE GENOMIC DNA]</scope>
    <source>
        <strain evidence="1 2">CAU 1643</strain>
    </source>
</reference>
<protein>
    <recommendedName>
        <fullName evidence="3">Aspartyl protease</fullName>
    </recommendedName>
</protein>
<dbReference type="RefSeq" id="WP_259415406.1">
    <property type="nucleotide sequence ID" value="NZ_JANWGH010000003.1"/>
</dbReference>
<evidence type="ECO:0008006" key="3">
    <source>
        <dbReference type="Google" id="ProtNLM"/>
    </source>
</evidence>
<keyword evidence="2" id="KW-1185">Reference proteome</keyword>
<accession>A0ABT2GBL5</accession>
<organism evidence="1 2">
    <name type="scientific">Algoriphagus limi</name>
    <dbReference type="NCBI Taxonomy" id="2975273"/>
    <lineage>
        <taxon>Bacteria</taxon>
        <taxon>Pseudomonadati</taxon>
        <taxon>Bacteroidota</taxon>
        <taxon>Cytophagia</taxon>
        <taxon>Cytophagales</taxon>
        <taxon>Cyclobacteriaceae</taxon>
        <taxon>Algoriphagus</taxon>
    </lineage>
</organism>
<dbReference type="EMBL" id="JANWGH010000003">
    <property type="protein sequence ID" value="MCS5491796.1"/>
    <property type="molecule type" value="Genomic_DNA"/>
</dbReference>
<dbReference type="Proteomes" id="UP001206788">
    <property type="component" value="Unassembled WGS sequence"/>
</dbReference>